<feature type="region of interest" description="Disordered" evidence="1">
    <location>
        <begin position="886"/>
        <end position="908"/>
    </location>
</feature>
<proteinExistence type="predicted"/>
<comment type="caution">
    <text evidence="2">The sequence shown here is derived from an EMBL/GenBank/DDBJ whole genome shotgun (WGS) entry which is preliminary data.</text>
</comment>
<name>A0A836HT33_9TRYP</name>
<evidence type="ECO:0000313" key="2">
    <source>
        <dbReference type="EMBL" id="KAG5498629.1"/>
    </source>
</evidence>
<dbReference type="EMBL" id="JAFJZO010000030">
    <property type="protein sequence ID" value="KAG5498629.1"/>
    <property type="molecule type" value="Genomic_DNA"/>
</dbReference>
<gene>
    <name evidence="2" type="ORF">JKF63_02915</name>
</gene>
<dbReference type="OrthoDB" id="267722at2759"/>
<keyword evidence="3" id="KW-1185">Reference proteome</keyword>
<feature type="region of interest" description="Disordered" evidence="1">
    <location>
        <begin position="1814"/>
        <end position="1846"/>
    </location>
</feature>
<feature type="compositionally biased region" description="Low complexity" evidence="1">
    <location>
        <begin position="217"/>
        <end position="228"/>
    </location>
</feature>
<reference evidence="2 3" key="1">
    <citation type="submission" date="2021-02" db="EMBL/GenBank/DDBJ databases">
        <title>Porcisia hertigi Genome sequencing and assembly.</title>
        <authorList>
            <person name="Almutairi H."/>
            <person name="Gatherer D."/>
        </authorList>
    </citation>
    <scope>NUCLEOTIDE SEQUENCE [LARGE SCALE GENOMIC DNA]</scope>
    <source>
        <strain evidence="2 3">C119</strain>
    </source>
</reference>
<evidence type="ECO:0000313" key="3">
    <source>
        <dbReference type="Proteomes" id="UP000674318"/>
    </source>
</evidence>
<protein>
    <submittedName>
        <fullName evidence="2">Uncharacterized protein</fullName>
    </submittedName>
</protein>
<dbReference type="GeneID" id="94289016"/>
<dbReference type="Proteomes" id="UP000674318">
    <property type="component" value="Unassembled WGS sequence"/>
</dbReference>
<feature type="compositionally biased region" description="Acidic residues" evidence="1">
    <location>
        <begin position="1330"/>
        <end position="1348"/>
    </location>
</feature>
<feature type="region of interest" description="Disordered" evidence="1">
    <location>
        <begin position="1306"/>
        <end position="1397"/>
    </location>
</feature>
<sequence>MHAEAALTFLFHPHTDTWTSEVHLCVDVETIDSHYMATGQAVGDCDARLSSAAHSCALLIYVARHHVLRRVFVEEASGDSTDTSADGASSAMRIWPSSAGVGHGVSCEGCAPSRCIEVQRYSWRPCRQPIRHLRMGPGEVTGLAKSLNNHRHPSRGEEAVVQPRRCGGTGVTSTDTDASTSLHPCDFASSATGALEGVFEDEVDDGNGDRLVLHFDSSSLPSSPVSSPRMEASEGGDLPPAHANVMEEANAHTAAATPSTMSLSTHIRTTAAPPILEASTATPLNTSVSRAGAPRRVLLLRPGTGRAAGSLPVLSSTAVQPAVHPSSMPNSARGGRVLNISTSASAKGGALSGVPAQEVLHALTPASSAAIITTTAAEASSSSVTNTAEALPATDRILASTVSDNLECREWEPFILSFAYPDGSTDATPAGQQPQSLPFAPAATTGRRTVTVHLEFVAAAFDETAFRPDTALTAMRCSLRNVASCGWSLTRPSASLSSSDVVACGAAHKAPHGYAVIVGDPSREACSWMCPLVAAVLPSDDGRGVNARCRSNVKRDTEEVCASPLLDVWVRAVSGRQLLAQQGTDDNTYGLPTSMKKSALKDQSQALEGPVKVEVPTADKCPRGVTVTSSSAPKPLQTFFTASWLSQLYCVFTSLKTAVPPSQHPQTCEMMKPRLVRRALWPSSRSSSVMWEATQVTRDCIFTCLRSITDPTSSQLLCSSEVKRKVKYCWLRSDPHQSDALHDYVCRVFACWTSAAFAVSPESSQSLSSSPYPAGDTVTTPSVLDIIVTKASPPSLSLRGGAVGTVSAVLMSAETLQTAALEAKDGEERPSVDATAPSVAAAGERRLSPSALRARLAITAAILQHLIWGSVESSCPSCRDETSKTAAMERKVGCEPEQGSSRRSPLRGQSAKCLEGVASRLGSVARTLAMYWTFGSPSLLRNAPMSLIDFIAEERLLLSSVSSVQRILNSVGTGTTNSVEGRDTVKIASKTGRDMVHHFGTQYGSASLAALTWLSHHVSDTRLLRETGLVSLRLREAERTLLRSVWAPSALPSGDDMRLERCSKSTREDQGFSLGGGRDKARQRSSLGDGVVPAELGAPQSPLRGTVNVQIEHAAEMNAFRVHLEWTTMVSPAVCDAPLPVSSVGSHAAVELPFLLMVFVIETNGVSTPHDSAESSSTCDDKVPTATRGAGGYAARLYQVTPFSWHLDTAACTSQGFTVRTTQLIMHTLDLVARRPNAFEGFNIQTATGFGSDKATTAVAGARTRKTPRRTRGGRCGLDDVGLAAEMKASRTTVSRDRVRACAAAVRSGGTQLRTGKRRRGGADDRDVICDDIETSDGNGGDDSDVGVDNDAGTLVPNLGPSGGRRAAAPSRDRVFPNRRRPRSGSQKGSGGTSLSVADTPRYLPVVVFQQDAAAPLLEVEVRQAAQLAARLAAFGRGAANSANGHSDKADNAQEEASRVLCALLDHWIGFSSLHAAAPQYIARLQVRQRHSAFASIAQLGRMSAQTGALTERCVLQSYVDLLRTLWGELAHVSQSPSSSRATHPSSTSSPFMGLVSAAVLRAHVLDPACVATAVEAAISEYVRQDVECRKRLFLAKRDASAQWDWEETEGNNRREDCTASTDGTRRGKSTKQAQQRLEAEVTTSAAARAAWAPLRTHMDALIGAFYAEVLREFPHGLSLLQPGDHSRAINVDAEGALLYETVRDRRAPTNKPSCRDVVALEKRAAFQAYLRGLLQPAEPLLPRLVDTVSPSTYLPTVRLQLGGTTIAKPSFSQALPLSSELSQRRASGVGEAAGLDFTVTQLTEACVAQLAHAPSPSGRRASGATATRNWTGEKKIDKTNPWSVAGNNAASQRAAELLRLSDALLLPCTRSTSPASARRRVIAARFSLPLAQLMMSGEAKLH</sequence>
<dbReference type="RefSeq" id="XP_067755383.1">
    <property type="nucleotide sequence ID" value="XM_067898939.1"/>
</dbReference>
<feature type="region of interest" description="Disordered" evidence="1">
    <location>
        <begin position="148"/>
        <end position="179"/>
    </location>
</feature>
<feature type="region of interest" description="Disordered" evidence="1">
    <location>
        <begin position="1063"/>
        <end position="1099"/>
    </location>
</feature>
<feature type="region of interest" description="Disordered" evidence="1">
    <location>
        <begin position="217"/>
        <end position="242"/>
    </location>
</feature>
<organism evidence="2 3">
    <name type="scientific">Porcisia hertigi</name>
    <dbReference type="NCBI Taxonomy" id="2761500"/>
    <lineage>
        <taxon>Eukaryota</taxon>
        <taxon>Discoba</taxon>
        <taxon>Euglenozoa</taxon>
        <taxon>Kinetoplastea</taxon>
        <taxon>Metakinetoplastina</taxon>
        <taxon>Trypanosomatida</taxon>
        <taxon>Trypanosomatidae</taxon>
        <taxon>Leishmaniinae</taxon>
        <taxon>Porcisia</taxon>
    </lineage>
</organism>
<accession>A0A836HT33</accession>
<feature type="region of interest" description="Disordered" evidence="1">
    <location>
        <begin position="1605"/>
        <end position="1633"/>
    </location>
</feature>
<evidence type="ECO:0000256" key="1">
    <source>
        <dbReference type="SAM" id="MobiDB-lite"/>
    </source>
</evidence>
<dbReference type="KEGG" id="phet:94289016"/>